<evidence type="ECO:0000256" key="2">
    <source>
        <dbReference type="SAM" id="Coils"/>
    </source>
</evidence>
<keyword evidence="1 2" id="KW-0175">Coiled coil</keyword>
<dbReference type="PANTHER" id="PTHR13103">
    <property type="entry name" value="SCHWANNOMIN INTERACTING PROTEIN 1"/>
    <property type="match status" value="1"/>
</dbReference>
<evidence type="ECO:0000256" key="3">
    <source>
        <dbReference type="SAM" id="MobiDB-lite"/>
    </source>
</evidence>
<dbReference type="AlphaFoldDB" id="A0A9P0A1G2"/>
<dbReference type="InterPro" id="IPR015649">
    <property type="entry name" value="SCHIP_1_C"/>
</dbReference>
<dbReference type="EMBL" id="OU963862">
    <property type="protein sequence ID" value="CAH0382124.1"/>
    <property type="molecule type" value="Genomic_DNA"/>
</dbReference>
<accession>A0A9P0A1G2</accession>
<name>A0A9P0A1G2_BEMTA</name>
<dbReference type="GO" id="GO:0030054">
    <property type="term" value="C:cell junction"/>
    <property type="evidence" value="ECO:0007669"/>
    <property type="project" value="TreeGrafter"/>
</dbReference>
<feature type="region of interest" description="Disordered" evidence="3">
    <location>
        <begin position="186"/>
        <end position="236"/>
    </location>
</feature>
<keyword evidence="6" id="KW-1185">Reference proteome</keyword>
<evidence type="ECO:0000259" key="4">
    <source>
        <dbReference type="Pfam" id="PF10148"/>
    </source>
</evidence>
<feature type="domain" description="Schwannomin interacting protein 1 C-terminal" evidence="4">
    <location>
        <begin position="136"/>
        <end position="375"/>
    </location>
</feature>
<dbReference type="InterPro" id="IPR039045">
    <property type="entry name" value="SCHIP_1"/>
</dbReference>
<sequence length="409" mass="46955">MFENIVTSFKTLTASDRSMGQFKMKVSESVGAFKRKVIPTTEESPKSLHDEKIEQEDTAHINPLYFDNINNYPKCRTNYSQCNVDPYRLVYGSFLDVDSDEESDDDIVDRFARSVNNEEQISLPRSKFILNNSFRRRNDREEIRRRLASGDTEEFPSNNRPRKKPSLQSRLQNGMNLQICFMNETMSDNESPSSDQESPVKTASSKTSQSELSEPSPKPLTSKTVRPLFNNKTQPVPQEAMQVETDFFTQQAKLQADARQALAEAKETARRQMEIERERMTTSPITDMLRASLTKVGVPFPEERRRLSRQLLTNLNVAQLQVIVNDLHTQIEILNEDLVKMLMERDELHMGQDSMLVDIEDLTRYLGAKEKSLKEDLRLNNNPDPVKILTPFPVKSKSTRLTSLPGVKK</sequence>
<protein>
    <recommendedName>
        <fullName evidence="4">Schwannomin interacting protein 1 C-terminal domain-containing protein</fullName>
    </recommendedName>
</protein>
<feature type="coiled-coil region" evidence="2">
    <location>
        <begin position="251"/>
        <end position="279"/>
    </location>
</feature>
<evidence type="ECO:0000313" key="5">
    <source>
        <dbReference type="EMBL" id="CAH0382124.1"/>
    </source>
</evidence>
<dbReference type="GO" id="GO:0005886">
    <property type="term" value="C:plasma membrane"/>
    <property type="evidence" value="ECO:0007669"/>
    <property type="project" value="TreeGrafter"/>
</dbReference>
<organism evidence="5 6">
    <name type="scientific">Bemisia tabaci</name>
    <name type="common">Sweetpotato whitefly</name>
    <name type="synonym">Aleurodes tabaci</name>
    <dbReference type="NCBI Taxonomy" id="7038"/>
    <lineage>
        <taxon>Eukaryota</taxon>
        <taxon>Metazoa</taxon>
        <taxon>Ecdysozoa</taxon>
        <taxon>Arthropoda</taxon>
        <taxon>Hexapoda</taxon>
        <taxon>Insecta</taxon>
        <taxon>Pterygota</taxon>
        <taxon>Neoptera</taxon>
        <taxon>Paraneoptera</taxon>
        <taxon>Hemiptera</taxon>
        <taxon>Sternorrhyncha</taxon>
        <taxon>Aleyrodoidea</taxon>
        <taxon>Aleyrodidae</taxon>
        <taxon>Aleyrodinae</taxon>
        <taxon>Bemisia</taxon>
    </lineage>
</organism>
<feature type="region of interest" description="Disordered" evidence="3">
    <location>
        <begin position="147"/>
        <end position="170"/>
    </location>
</feature>
<reference evidence="5" key="1">
    <citation type="submission" date="2021-12" db="EMBL/GenBank/DDBJ databases">
        <authorList>
            <person name="King R."/>
        </authorList>
    </citation>
    <scope>NUCLEOTIDE SEQUENCE</scope>
</reference>
<dbReference type="Pfam" id="PF10148">
    <property type="entry name" value="SCHIP-1_C"/>
    <property type="match status" value="1"/>
</dbReference>
<dbReference type="PANTHER" id="PTHR13103:SF2">
    <property type="entry name" value="IQCJ-SCHIP1 READTHROUGH TRANSCRIPT PROTEIN-RELATED"/>
    <property type="match status" value="1"/>
</dbReference>
<dbReference type="Proteomes" id="UP001152759">
    <property type="component" value="Chromosome 1"/>
</dbReference>
<evidence type="ECO:0000313" key="6">
    <source>
        <dbReference type="Proteomes" id="UP001152759"/>
    </source>
</evidence>
<dbReference type="GO" id="GO:0035332">
    <property type="term" value="P:positive regulation of hippo signaling"/>
    <property type="evidence" value="ECO:0007669"/>
    <property type="project" value="TreeGrafter"/>
</dbReference>
<proteinExistence type="predicted"/>
<gene>
    <name evidence="5" type="ORF">BEMITA_LOCUS1705</name>
</gene>
<evidence type="ECO:0000256" key="1">
    <source>
        <dbReference type="ARBA" id="ARBA00023054"/>
    </source>
</evidence>